<evidence type="ECO:0000313" key="2">
    <source>
        <dbReference type="Proteomes" id="UP000222366"/>
    </source>
</evidence>
<proteinExistence type="predicted"/>
<sequence length="213" mass="24094">MSLLNNLNKKFNSDIKNTVTLSVRVTNEENAVLQEIADVVGCTRQDVIYQLISDYAIPEWWKMKMESENELTDIADENSGVSYFLLNTNKTNSTVDHNIILEQGIAATFEDDYIGKINRIKKGDVVFLYESGSGIVAYGFGSGQNIDEPNPEKINHNSMRYQVLSDFSLLEKPLSARDVKRVLENDIPFAQTLSRVKNGEVLYNYLKNKTNLA</sequence>
<dbReference type="Proteomes" id="UP000222366">
    <property type="component" value="Unassembled WGS sequence"/>
</dbReference>
<keyword evidence="2" id="KW-1185">Reference proteome</keyword>
<dbReference type="AlphaFoldDB" id="A0A2D0KAQ4"/>
<evidence type="ECO:0000313" key="1">
    <source>
        <dbReference type="EMBL" id="PHM60473.1"/>
    </source>
</evidence>
<protein>
    <recommendedName>
        <fullName evidence="3">EVE domain-containing protein</fullName>
    </recommendedName>
</protein>
<comment type="caution">
    <text evidence="1">The sequence shown here is derived from an EMBL/GenBank/DDBJ whole genome shotgun (WGS) entry which is preliminary data.</text>
</comment>
<gene>
    <name evidence="1" type="ORF">Xsto_03986</name>
</gene>
<accession>A0A2D0KAQ4</accession>
<name>A0A2D0KAQ4_9GAMM</name>
<dbReference type="RefSeq" id="WP_099120072.1">
    <property type="nucleotide sequence ID" value="NZ_CAWNRH010000151.1"/>
</dbReference>
<evidence type="ECO:0008006" key="3">
    <source>
        <dbReference type="Google" id="ProtNLM"/>
    </source>
</evidence>
<dbReference type="EMBL" id="NJAJ01000072">
    <property type="protein sequence ID" value="PHM60473.1"/>
    <property type="molecule type" value="Genomic_DNA"/>
</dbReference>
<organism evidence="1 2">
    <name type="scientific">Xenorhabdus stockiae</name>
    <dbReference type="NCBI Taxonomy" id="351614"/>
    <lineage>
        <taxon>Bacteria</taxon>
        <taxon>Pseudomonadati</taxon>
        <taxon>Pseudomonadota</taxon>
        <taxon>Gammaproteobacteria</taxon>
        <taxon>Enterobacterales</taxon>
        <taxon>Morganellaceae</taxon>
        <taxon>Xenorhabdus</taxon>
    </lineage>
</organism>
<reference evidence="1 2" key="1">
    <citation type="journal article" date="2017" name="Nat. Microbiol.">
        <title>Natural product diversity associated with the nematode symbionts Photorhabdus and Xenorhabdus.</title>
        <authorList>
            <person name="Tobias N.J."/>
            <person name="Wolff H."/>
            <person name="Djahanschiri B."/>
            <person name="Grundmann F."/>
            <person name="Kronenwerth M."/>
            <person name="Shi Y.M."/>
            <person name="Simonyi S."/>
            <person name="Grun P."/>
            <person name="Shapiro-Ilan D."/>
            <person name="Pidot S.J."/>
            <person name="Stinear T.P."/>
            <person name="Ebersberger I."/>
            <person name="Bode H.B."/>
        </authorList>
    </citation>
    <scope>NUCLEOTIDE SEQUENCE [LARGE SCALE GENOMIC DNA]</scope>
    <source>
        <strain evidence="1 2">DSM 17904</strain>
    </source>
</reference>